<evidence type="ECO:0000313" key="1">
    <source>
        <dbReference type="EMBL" id="OQP50313.1"/>
    </source>
</evidence>
<dbReference type="Proteomes" id="UP000192610">
    <property type="component" value="Unassembled WGS sequence"/>
</dbReference>
<keyword evidence="2" id="KW-1185">Reference proteome</keyword>
<organism evidence="1 2">
    <name type="scientific">Niastella yeongjuensis</name>
    <dbReference type="NCBI Taxonomy" id="354355"/>
    <lineage>
        <taxon>Bacteria</taxon>
        <taxon>Pseudomonadati</taxon>
        <taxon>Bacteroidota</taxon>
        <taxon>Chitinophagia</taxon>
        <taxon>Chitinophagales</taxon>
        <taxon>Chitinophagaceae</taxon>
        <taxon>Niastella</taxon>
    </lineage>
</organism>
<name>A0A1V9EVX6_9BACT</name>
<dbReference type="OrthoDB" id="1373043at2"/>
<protein>
    <recommendedName>
        <fullName evidence="3">Gliding motility-associated C-terminal domain-containing protein</fullName>
    </recommendedName>
</protein>
<dbReference type="RefSeq" id="WP_081198645.1">
    <property type="nucleotide sequence ID" value="NZ_FOCZ01000001.1"/>
</dbReference>
<dbReference type="EMBL" id="LVXG01000012">
    <property type="protein sequence ID" value="OQP50313.1"/>
    <property type="molecule type" value="Genomic_DNA"/>
</dbReference>
<gene>
    <name evidence="1" type="ORF">A4H97_00250</name>
</gene>
<reference evidence="2" key="1">
    <citation type="submission" date="2016-04" db="EMBL/GenBank/DDBJ databases">
        <authorList>
            <person name="Chen L."/>
            <person name="Zhuang W."/>
            <person name="Wang G."/>
        </authorList>
    </citation>
    <scope>NUCLEOTIDE SEQUENCE [LARGE SCALE GENOMIC DNA]</scope>
    <source>
        <strain evidence="2">17621</strain>
    </source>
</reference>
<dbReference type="AlphaFoldDB" id="A0A1V9EVX6"/>
<accession>A0A1V9EVX6</accession>
<proteinExistence type="predicted"/>
<comment type="caution">
    <text evidence="1">The sequence shown here is derived from an EMBL/GenBank/DDBJ whole genome shotgun (WGS) entry which is preliminary data.</text>
</comment>
<evidence type="ECO:0008006" key="3">
    <source>
        <dbReference type="Google" id="ProtNLM"/>
    </source>
</evidence>
<sequence length="107" mass="11711">MYAGVYTVYIKDANGVINRYGANILKKCEFSIDPNVFNATCGNLNGQIQAIAKEGVRPYQFSIDGINFQNSANFPGLAPGAYTITAKAGISFRSRNIDRRGTVELIR</sequence>
<evidence type="ECO:0000313" key="2">
    <source>
        <dbReference type="Proteomes" id="UP000192610"/>
    </source>
</evidence>